<reference evidence="2 3" key="2">
    <citation type="journal article" date="2019" name="G3 (Bethesda)">
        <title>Hybrid Assembly of the Genome of the Entomopathogenic Nematode Steinernema carpocapsae Identifies the X-Chromosome.</title>
        <authorList>
            <person name="Serra L."/>
            <person name="Macchietto M."/>
            <person name="Macias-Munoz A."/>
            <person name="McGill C.J."/>
            <person name="Rodriguez I.M."/>
            <person name="Rodriguez B."/>
            <person name="Murad R."/>
            <person name="Mortazavi A."/>
        </authorList>
    </citation>
    <scope>NUCLEOTIDE SEQUENCE [LARGE SCALE GENOMIC DNA]</scope>
    <source>
        <strain evidence="2 3">ALL</strain>
    </source>
</reference>
<accession>A0A4U5MVC6</accession>
<proteinExistence type="predicted"/>
<keyword evidence="3" id="KW-1185">Reference proteome</keyword>
<evidence type="ECO:0000313" key="2">
    <source>
        <dbReference type="EMBL" id="TKR73708.1"/>
    </source>
</evidence>
<name>A0A4U5MVC6_STECR</name>
<dbReference type="EMBL" id="AZBU02000006">
    <property type="protein sequence ID" value="TKR73708.1"/>
    <property type="molecule type" value="Genomic_DNA"/>
</dbReference>
<reference evidence="2 3" key="1">
    <citation type="journal article" date="2015" name="Genome Biol.">
        <title>Comparative genomics of Steinernema reveals deeply conserved gene regulatory networks.</title>
        <authorList>
            <person name="Dillman A.R."/>
            <person name="Macchietto M."/>
            <person name="Porter C.F."/>
            <person name="Rogers A."/>
            <person name="Williams B."/>
            <person name="Antoshechkin I."/>
            <person name="Lee M.M."/>
            <person name="Goodwin Z."/>
            <person name="Lu X."/>
            <person name="Lewis E.E."/>
            <person name="Goodrich-Blair H."/>
            <person name="Stock S.P."/>
            <person name="Adams B.J."/>
            <person name="Sternberg P.W."/>
            <person name="Mortazavi A."/>
        </authorList>
    </citation>
    <scope>NUCLEOTIDE SEQUENCE [LARGE SCALE GENOMIC DNA]</scope>
    <source>
        <strain evidence="2 3">ALL</strain>
    </source>
</reference>
<sequence>MLSIQNCKPSRFYVREQQNQMPPIKQHYLSCHEHPECREDYGRAAKGDERRSEIPKSSMTTVSGAAAAGKSCRDSSGI</sequence>
<feature type="compositionally biased region" description="Basic and acidic residues" evidence="1">
    <location>
        <begin position="44"/>
        <end position="54"/>
    </location>
</feature>
<protein>
    <submittedName>
        <fullName evidence="2">Uncharacterized protein</fullName>
    </submittedName>
</protein>
<organism evidence="2 3">
    <name type="scientific">Steinernema carpocapsae</name>
    <name type="common">Entomopathogenic nematode</name>
    <dbReference type="NCBI Taxonomy" id="34508"/>
    <lineage>
        <taxon>Eukaryota</taxon>
        <taxon>Metazoa</taxon>
        <taxon>Ecdysozoa</taxon>
        <taxon>Nematoda</taxon>
        <taxon>Chromadorea</taxon>
        <taxon>Rhabditida</taxon>
        <taxon>Tylenchina</taxon>
        <taxon>Panagrolaimomorpha</taxon>
        <taxon>Strongyloidoidea</taxon>
        <taxon>Steinernematidae</taxon>
        <taxon>Steinernema</taxon>
    </lineage>
</organism>
<evidence type="ECO:0000256" key="1">
    <source>
        <dbReference type="SAM" id="MobiDB-lite"/>
    </source>
</evidence>
<feature type="region of interest" description="Disordered" evidence="1">
    <location>
        <begin position="44"/>
        <end position="78"/>
    </location>
</feature>
<dbReference type="Proteomes" id="UP000298663">
    <property type="component" value="Unassembled WGS sequence"/>
</dbReference>
<gene>
    <name evidence="2" type="ORF">L596_020988</name>
</gene>
<comment type="caution">
    <text evidence="2">The sequence shown here is derived from an EMBL/GenBank/DDBJ whole genome shotgun (WGS) entry which is preliminary data.</text>
</comment>
<evidence type="ECO:0000313" key="3">
    <source>
        <dbReference type="Proteomes" id="UP000298663"/>
    </source>
</evidence>
<dbReference type="AlphaFoldDB" id="A0A4U5MVC6"/>